<dbReference type="PROSITE" id="PS00062">
    <property type="entry name" value="ALDOKETO_REDUCTASE_2"/>
    <property type="match status" value="1"/>
</dbReference>
<dbReference type="GO" id="GO:0005829">
    <property type="term" value="C:cytosol"/>
    <property type="evidence" value="ECO:0007669"/>
    <property type="project" value="TreeGrafter"/>
</dbReference>
<dbReference type="Gene3D" id="3.20.20.100">
    <property type="entry name" value="NADP-dependent oxidoreductase domain"/>
    <property type="match status" value="1"/>
</dbReference>
<dbReference type="PANTHER" id="PTHR43364:SF4">
    <property type="entry name" value="NAD(P)-LINKED OXIDOREDUCTASE SUPERFAMILY PROTEIN"/>
    <property type="match status" value="1"/>
</dbReference>
<dbReference type="InterPro" id="IPR050523">
    <property type="entry name" value="AKR_Detox_Biosynth"/>
</dbReference>
<dbReference type="PRINTS" id="PR00069">
    <property type="entry name" value="ALDKETRDTASE"/>
</dbReference>
<dbReference type="Pfam" id="PF00248">
    <property type="entry name" value="Aldo_ket_red"/>
    <property type="match status" value="1"/>
</dbReference>
<dbReference type="PANTHER" id="PTHR43364">
    <property type="entry name" value="NADH-SPECIFIC METHYLGLYOXAL REDUCTASE-RELATED"/>
    <property type="match status" value="1"/>
</dbReference>
<sequence>MRYRKTEKFPLLVSVIGLGCWGLSGPNVWKESSDEKSIKVVQKALELGINFFDVAPVYGFGHAEEILGKAIKGFPRDKVVIATKCGLIWDQQGRIKRCLTKESVLSEIDASLRRLKTDYVDLYQLHWPDPNTPIEETMDAMLKLKDQGKIRFIGLSNFSVDTAERLLPYISSMQGLYNLFERNSRSYHNIPLEYRTESEVLPFCQKHGLAFFPYSPLMQGVLTGKLSEDEVFTDVRSANPKLVGGNYRKYIAAVKELKRIADRYGKPLSQMSLNWLIKHAAITSIISGATDPEEVEENAKTAEWEMTDEVYNEIERVVRELNVVD</sequence>
<dbReference type="InterPro" id="IPR023210">
    <property type="entry name" value="NADP_OxRdtase_dom"/>
</dbReference>
<organism evidence="3">
    <name type="scientific">Pseudothermotoga hypogea</name>
    <dbReference type="NCBI Taxonomy" id="57487"/>
    <lineage>
        <taxon>Bacteria</taxon>
        <taxon>Thermotogati</taxon>
        <taxon>Thermotogota</taxon>
        <taxon>Thermotogae</taxon>
        <taxon>Thermotogales</taxon>
        <taxon>Thermotogaceae</taxon>
        <taxon>Pseudothermotoga</taxon>
    </lineage>
</organism>
<evidence type="ECO:0000259" key="2">
    <source>
        <dbReference type="Pfam" id="PF00248"/>
    </source>
</evidence>
<reference evidence="3" key="1">
    <citation type="journal article" date="2020" name="mSystems">
        <title>Genome- and Community-Level Interaction Insights into Carbon Utilization and Element Cycling Functions of Hydrothermarchaeota in Hydrothermal Sediment.</title>
        <authorList>
            <person name="Zhou Z."/>
            <person name="Liu Y."/>
            <person name="Xu W."/>
            <person name="Pan J."/>
            <person name="Luo Z.H."/>
            <person name="Li M."/>
        </authorList>
    </citation>
    <scope>NUCLEOTIDE SEQUENCE [LARGE SCALE GENOMIC DNA]</scope>
    <source>
        <strain evidence="3">SpSt-86</strain>
    </source>
</reference>
<feature type="domain" description="NADP-dependent oxidoreductase" evidence="2">
    <location>
        <begin position="16"/>
        <end position="317"/>
    </location>
</feature>
<dbReference type="InterPro" id="IPR020471">
    <property type="entry name" value="AKR"/>
</dbReference>
<comment type="caution">
    <text evidence="3">The sequence shown here is derived from an EMBL/GenBank/DDBJ whole genome shotgun (WGS) entry which is preliminary data.</text>
</comment>
<dbReference type="SUPFAM" id="SSF51430">
    <property type="entry name" value="NAD(P)-linked oxidoreductase"/>
    <property type="match status" value="1"/>
</dbReference>
<dbReference type="InterPro" id="IPR018170">
    <property type="entry name" value="Aldo/ket_reductase_CS"/>
</dbReference>
<dbReference type="CDD" id="cd19084">
    <property type="entry name" value="AKR_AKR11B1-like"/>
    <property type="match status" value="1"/>
</dbReference>
<name>A0A832I6L2_9THEM</name>
<dbReference type="AlphaFoldDB" id="A0A832I6L2"/>
<accession>A0A832I6L2</accession>
<evidence type="ECO:0000256" key="1">
    <source>
        <dbReference type="ARBA" id="ARBA00023002"/>
    </source>
</evidence>
<proteinExistence type="predicted"/>
<dbReference type="PROSITE" id="PS51257">
    <property type="entry name" value="PROKAR_LIPOPROTEIN"/>
    <property type="match status" value="1"/>
</dbReference>
<gene>
    <name evidence="3" type="ORF">ENW55_06735</name>
</gene>
<protein>
    <submittedName>
        <fullName evidence="3">Aldo/keto reductase</fullName>
    </submittedName>
</protein>
<dbReference type="GO" id="GO:0016491">
    <property type="term" value="F:oxidoreductase activity"/>
    <property type="evidence" value="ECO:0007669"/>
    <property type="project" value="UniProtKB-KW"/>
</dbReference>
<keyword evidence="1" id="KW-0560">Oxidoreductase</keyword>
<evidence type="ECO:0000313" key="3">
    <source>
        <dbReference type="EMBL" id="HGZ79663.1"/>
    </source>
</evidence>
<dbReference type="EMBL" id="DTKQ01000048">
    <property type="protein sequence ID" value="HGZ79663.1"/>
    <property type="molecule type" value="Genomic_DNA"/>
</dbReference>
<dbReference type="InterPro" id="IPR036812">
    <property type="entry name" value="NAD(P)_OxRdtase_dom_sf"/>
</dbReference>